<dbReference type="InterPro" id="IPR015943">
    <property type="entry name" value="WD40/YVTN_repeat-like_dom_sf"/>
</dbReference>
<dbReference type="InParanoid" id="A0A316VIR9"/>
<dbReference type="GO" id="GO:0032040">
    <property type="term" value="C:small-subunit processome"/>
    <property type="evidence" value="ECO:0007669"/>
    <property type="project" value="TreeGrafter"/>
</dbReference>
<dbReference type="AlphaFoldDB" id="A0A316VIR9"/>
<dbReference type="Gene3D" id="2.130.10.10">
    <property type="entry name" value="YVTN repeat-like/Quinoprotein amine dehydrogenase"/>
    <property type="match status" value="3"/>
</dbReference>
<dbReference type="OrthoDB" id="8883818at2759"/>
<dbReference type="InterPro" id="IPR046351">
    <property type="entry name" value="UTP4"/>
</dbReference>
<dbReference type="InterPro" id="IPR001680">
    <property type="entry name" value="WD40_rpt"/>
</dbReference>
<dbReference type="SMART" id="SM00320">
    <property type="entry name" value="WD40"/>
    <property type="match status" value="3"/>
</dbReference>
<proteinExistence type="predicted"/>
<reference evidence="2 3" key="1">
    <citation type="journal article" date="2018" name="Mol. Biol. Evol.">
        <title>Broad Genomic Sampling Reveals a Smut Pathogenic Ancestry of the Fungal Clade Ustilaginomycotina.</title>
        <authorList>
            <person name="Kijpornyongpan T."/>
            <person name="Mondo S.J."/>
            <person name="Barry K."/>
            <person name="Sandor L."/>
            <person name="Lee J."/>
            <person name="Lipzen A."/>
            <person name="Pangilinan J."/>
            <person name="LaButti K."/>
            <person name="Hainaut M."/>
            <person name="Henrissat B."/>
            <person name="Grigoriev I.V."/>
            <person name="Spatafora J.W."/>
            <person name="Aime M.C."/>
        </authorList>
    </citation>
    <scope>NUCLEOTIDE SEQUENCE [LARGE SCALE GENOMIC DNA]</scope>
    <source>
        <strain evidence="2 3">MCA 3882</strain>
    </source>
</reference>
<gene>
    <name evidence="2" type="ORF">FA14DRAFT_122892</name>
</gene>
<protein>
    <submittedName>
        <fullName evidence="2">WD40 repeat-like protein</fullName>
    </submittedName>
</protein>
<feature type="compositionally biased region" description="Acidic residues" evidence="1">
    <location>
        <begin position="278"/>
        <end position="296"/>
    </location>
</feature>
<dbReference type="GO" id="GO:0034455">
    <property type="term" value="C:t-UTP complex"/>
    <property type="evidence" value="ECO:0007669"/>
    <property type="project" value="TreeGrafter"/>
</dbReference>
<evidence type="ECO:0000313" key="3">
    <source>
        <dbReference type="Proteomes" id="UP000245771"/>
    </source>
</evidence>
<dbReference type="RefSeq" id="XP_025356213.1">
    <property type="nucleotide sequence ID" value="XM_025496540.1"/>
</dbReference>
<dbReference type="GeneID" id="37018321"/>
<dbReference type="Proteomes" id="UP000245771">
    <property type="component" value="Unassembled WGS sequence"/>
</dbReference>
<feature type="region of interest" description="Disordered" evidence="1">
    <location>
        <begin position="474"/>
        <end position="504"/>
    </location>
</feature>
<evidence type="ECO:0000313" key="2">
    <source>
        <dbReference type="EMBL" id="PWN35911.1"/>
    </source>
</evidence>
<dbReference type="SUPFAM" id="SSF50978">
    <property type="entry name" value="WD40 repeat-like"/>
    <property type="match status" value="2"/>
</dbReference>
<dbReference type="GO" id="GO:0000462">
    <property type="term" value="P:maturation of SSU-rRNA from tricistronic rRNA transcript (SSU-rRNA, 5.8S rRNA, LSU-rRNA)"/>
    <property type="evidence" value="ECO:0007669"/>
    <property type="project" value="InterPro"/>
</dbReference>
<dbReference type="InterPro" id="IPR036322">
    <property type="entry name" value="WD40_repeat_dom_sf"/>
</dbReference>
<dbReference type="GO" id="GO:0003723">
    <property type="term" value="F:RNA binding"/>
    <property type="evidence" value="ECO:0007669"/>
    <property type="project" value="TreeGrafter"/>
</dbReference>
<dbReference type="SUPFAM" id="SSF50998">
    <property type="entry name" value="Quinoprotein alcohol dehydrogenase-like"/>
    <property type="match status" value="1"/>
</dbReference>
<dbReference type="GO" id="GO:0030686">
    <property type="term" value="C:90S preribosome"/>
    <property type="evidence" value="ECO:0007669"/>
    <property type="project" value="InterPro"/>
</dbReference>
<feature type="region of interest" description="Disordered" evidence="1">
    <location>
        <begin position="710"/>
        <end position="736"/>
    </location>
</feature>
<feature type="region of interest" description="Disordered" evidence="1">
    <location>
        <begin position="898"/>
        <end position="928"/>
    </location>
</feature>
<feature type="compositionally biased region" description="Polar residues" evidence="1">
    <location>
        <begin position="917"/>
        <end position="926"/>
    </location>
</feature>
<feature type="compositionally biased region" description="Basic and acidic residues" evidence="1">
    <location>
        <begin position="482"/>
        <end position="498"/>
    </location>
</feature>
<dbReference type="EMBL" id="KZ819603">
    <property type="protein sequence ID" value="PWN35911.1"/>
    <property type="molecule type" value="Genomic_DNA"/>
</dbReference>
<dbReference type="InterPro" id="IPR011047">
    <property type="entry name" value="Quinoprotein_ADH-like_sf"/>
</dbReference>
<name>A0A316VIR9_9BASI</name>
<dbReference type="PANTHER" id="PTHR44163:SF1">
    <property type="entry name" value="U3 SMALL NUCLEOLAR RNA-ASSOCIATED PROTEIN 4 HOMOLOG"/>
    <property type="match status" value="1"/>
</dbReference>
<keyword evidence="3" id="KW-1185">Reference proteome</keyword>
<dbReference type="FunCoup" id="A0A316VIR9">
    <property type="interactions" value="496"/>
</dbReference>
<organism evidence="2 3">
    <name type="scientific">Meira miltonrushii</name>
    <dbReference type="NCBI Taxonomy" id="1280837"/>
    <lineage>
        <taxon>Eukaryota</taxon>
        <taxon>Fungi</taxon>
        <taxon>Dikarya</taxon>
        <taxon>Basidiomycota</taxon>
        <taxon>Ustilaginomycotina</taxon>
        <taxon>Exobasidiomycetes</taxon>
        <taxon>Exobasidiales</taxon>
        <taxon>Brachybasidiaceae</taxon>
        <taxon>Meira</taxon>
    </lineage>
</organism>
<evidence type="ECO:0000256" key="1">
    <source>
        <dbReference type="SAM" id="MobiDB-lite"/>
    </source>
</evidence>
<feature type="region of interest" description="Disordered" evidence="1">
    <location>
        <begin position="254"/>
        <end position="296"/>
    </location>
</feature>
<dbReference type="Pfam" id="PF00400">
    <property type="entry name" value="WD40"/>
    <property type="match status" value="2"/>
</dbReference>
<dbReference type="STRING" id="1280837.A0A316VIR9"/>
<sequence>MTDTVAGPSKSAPSVPLHRVRFVDWAPSSVSALAFLPLTKQVQSASSTARSILAVGRENGNIDLCVWVEDDGIDASKLDDSQSNSSSSASVAKGWVVDTTLVGSNPSKVDSLVFVLSPTVPYNTPRLFSSSGGAIVTEHYLPPHLIMSSRAPSSSAQFQQLPASIRKDSTLSNVSRSIPSQGGSVWSMAASPLGKHLALGCEDGIVRMIDIADGRFELASYSRSSLRGSDGVVRGNVSQLDRAKARIVSLAWGPPQRKEKAKKAPFVPIGGKKRQDDSDSDSSDSDSDDDDDDEWDDSFVLGGTAQSLAYVWSANTGRVITKLVVDRSRNQQTIVWSCATLLDGTCVLGDSMGQVSFYDGKMFTLLPGARFTSHGKGADVLSLCVGSDGQCVYSASVDQKVVEYTRVGVAKQTKWMISGKRRLHAHDIRALAIDPPFNPKSLLSSSDGDINRLPILVSAGVDFHLTLTPAASPSRATLIDTTHPKQQSESKEQEDIQKTSRIPKQSRFDHINPVSTTPITTFADTIHRRLPFVPTTGKGSALGGGSVIRICAVKRWVILRREKSIAIWKLPLQANAEEEENSKKVDWKIVLEMQIRVQSNLVCAEISQDGRFLFVSDLYESKLFELQENGKDIVPKRIKSFSTKTFASQGVQQGPASSAATFTPDHARLVLASYPGAFVHVVDLPRSSDSQKCTLLKSFAEHRQAAFGRSVAGKASDGESEETSEDKNQSANEPRTTFARIDTIQVSSDGQYLISIDAAKRIHCYSLDTLHHRGALPSPAHQPNAVTFDPWKPHMMCCILPTNQTVVYDLERRQANFTGNTSKPATSTTSKEMGKKALKAVHRMRHRGEEGFIAALNEELMGVRDNAIGLFWLSPTVLAVWGATFLCTAKRIQITAEGQNTNVPRNGKRAHPDESSVDLTNAGQHDQQSDHYWRARLVTKYQPLLYAGIVPGSASSETELVVVERPYYDVASSLPPTYFSGASYGT</sequence>
<dbReference type="PANTHER" id="PTHR44163">
    <property type="entry name" value="U3 SMALL NUCLEOLAR RNA-ASSOCIATED PROTEIN 4 HOMOLOG"/>
    <property type="match status" value="1"/>
</dbReference>
<accession>A0A316VIR9</accession>